<name>A0A6J5A1E0_9BURK</name>
<keyword evidence="2" id="KW-1185">Reference proteome</keyword>
<dbReference type="RefSeq" id="WP_156350614.1">
    <property type="nucleotide sequence ID" value="NZ_CADIJR010000002.1"/>
</dbReference>
<dbReference type="GeneID" id="92896271"/>
<reference evidence="1 2" key="1">
    <citation type="submission" date="2020-04" db="EMBL/GenBank/DDBJ databases">
        <authorList>
            <person name="De Canck E."/>
        </authorList>
    </citation>
    <scope>NUCLEOTIDE SEQUENCE [LARGE SCALE GENOMIC DNA]</scope>
    <source>
        <strain evidence="1 2">LMG 26845</strain>
    </source>
</reference>
<evidence type="ECO:0000313" key="2">
    <source>
        <dbReference type="Proteomes" id="UP000507979"/>
    </source>
</evidence>
<dbReference type="EMBL" id="CADIJR010000002">
    <property type="protein sequence ID" value="CAB3627481.1"/>
    <property type="molecule type" value="Genomic_DNA"/>
</dbReference>
<accession>A0A6J5A1E0</accession>
<evidence type="ECO:0000313" key="1">
    <source>
        <dbReference type="EMBL" id="CAB3627481.1"/>
    </source>
</evidence>
<sequence length="113" mass="12443">MTPRMIVPLLRYTDAQGKEHEVTLIQAQHDQPPRIVSSRCDGTTRQGVDVSLGALFDISLRDGPIRQAIGDGPEYAELPAERVRDAAELALRALPPTAGRFRVVWVPDDGLPF</sequence>
<dbReference type="AlphaFoldDB" id="A0A6J5A1E0"/>
<proteinExistence type="predicted"/>
<dbReference type="Proteomes" id="UP000507979">
    <property type="component" value="Unassembled WGS sequence"/>
</dbReference>
<protein>
    <submittedName>
        <fullName evidence="1">Uncharacterized protein</fullName>
    </submittedName>
</protein>
<organism evidence="1 2">
    <name type="scientific">Achromobacter insuavis</name>
    <dbReference type="NCBI Taxonomy" id="1287735"/>
    <lineage>
        <taxon>Bacteria</taxon>
        <taxon>Pseudomonadati</taxon>
        <taxon>Pseudomonadota</taxon>
        <taxon>Betaproteobacteria</taxon>
        <taxon>Burkholderiales</taxon>
        <taxon>Alcaligenaceae</taxon>
        <taxon>Achromobacter</taxon>
    </lineage>
</organism>
<gene>
    <name evidence="1" type="ORF">LMG26845_00436</name>
</gene>